<keyword evidence="2" id="KW-1185">Reference proteome</keyword>
<dbReference type="OrthoDB" id="6299545at2"/>
<evidence type="ECO:0008006" key="3">
    <source>
        <dbReference type="Google" id="ProtNLM"/>
    </source>
</evidence>
<dbReference type="EMBL" id="BJUM01000079">
    <property type="protein sequence ID" value="GEK57064.1"/>
    <property type="molecule type" value="Genomic_DNA"/>
</dbReference>
<comment type="caution">
    <text evidence="1">The sequence shown here is derived from an EMBL/GenBank/DDBJ whole genome shotgun (WGS) entry which is preliminary data.</text>
</comment>
<proteinExistence type="predicted"/>
<gene>
    <name evidence="1" type="ORF">PES01_39090</name>
</gene>
<sequence length="113" mass="12879">MTLNEYFSSYYALICDGSLDELENYFCSGSPLFNATKQQFETLRKQFDFKFTLQNVALIAKQDDLLVVRDVVNFKAEIDGNDIDKVSSNLHSLVKESGEWKLHCSTPLPEAMV</sequence>
<accession>A0A510Y1A0</accession>
<organism evidence="1 2">
    <name type="scientific">Pseudoalteromonas espejiana</name>
    <dbReference type="NCBI Taxonomy" id="28107"/>
    <lineage>
        <taxon>Bacteria</taxon>
        <taxon>Pseudomonadati</taxon>
        <taxon>Pseudomonadota</taxon>
        <taxon>Gammaproteobacteria</taxon>
        <taxon>Alteromonadales</taxon>
        <taxon>Pseudoalteromonadaceae</taxon>
        <taxon>Pseudoalteromonas</taxon>
    </lineage>
</organism>
<dbReference type="Proteomes" id="UP000321419">
    <property type="component" value="Unassembled WGS sequence"/>
</dbReference>
<name>A0A510Y1A0_9GAMM</name>
<dbReference type="AlphaFoldDB" id="A0A510Y1A0"/>
<evidence type="ECO:0000313" key="1">
    <source>
        <dbReference type="EMBL" id="GEK57064.1"/>
    </source>
</evidence>
<protein>
    <recommendedName>
        <fullName evidence="3">SnoaL-like domain-containing protein</fullName>
    </recommendedName>
</protein>
<dbReference type="RefSeq" id="WP_089349036.1">
    <property type="nucleotide sequence ID" value="NZ_BJUM01000079.1"/>
</dbReference>
<evidence type="ECO:0000313" key="2">
    <source>
        <dbReference type="Proteomes" id="UP000321419"/>
    </source>
</evidence>
<reference evidence="1 2" key="1">
    <citation type="submission" date="2019-07" db="EMBL/GenBank/DDBJ databases">
        <title>Whole genome shotgun sequence of Pseudoalteromonas espejiana NBRC 102222.</title>
        <authorList>
            <person name="Hosoyama A."/>
            <person name="Uohara A."/>
            <person name="Ohji S."/>
            <person name="Ichikawa N."/>
        </authorList>
    </citation>
    <scope>NUCLEOTIDE SEQUENCE [LARGE SCALE GENOMIC DNA]</scope>
    <source>
        <strain evidence="1 2">NBRC 102222</strain>
    </source>
</reference>